<feature type="compositionally biased region" description="Gly residues" evidence="1">
    <location>
        <begin position="614"/>
        <end position="624"/>
    </location>
</feature>
<dbReference type="EMBL" id="MIJZ01000001">
    <property type="protein sequence ID" value="OEG13686.1"/>
    <property type="molecule type" value="Genomic_DNA"/>
</dbReference>
<feature type="compositionally biased region" description="Polar residues" evidence="1">
    <location>
        <begin position="603"/>
        <end position="613"/>
    </location>
</feature>
<evidence type="ECO:0000256" key="1">
    <source>
        <dbReference type="SAM" id="MobiDB-lite"/>
    </source>
</evidence>
<evidence type="ECO:0000256" key="2">
    <source>
        <dbReference type="SAM" id="SignalP"/>
    </source>
</evidence>
<sequence>MKKTKFGVAALTILLILFTGCAKQATSTTTATSKSKEQVVTVQEAKKSSENRYGDYDEEDFDESYDENTATKIELKDSGSKIDGSGVSEKDNTISITAGGTYILSGNYKGQIKINANEETVHLVLDNVSITNNSSSAIYIEQAKKVITTLAEGTKNSLSDGSNYTFASADETEPDATFFSKDDLTINGTGTLEVTGNYSNGIRSKDDLVITNGTLNVTAKNNAIKGKDSVSIANGTFSLKTTEGDGIQANNSTDADKGWIAIDGGTFTIQSGNDGIQAETNLSIAKSDIKIQTAEGYDDQSIDTTTSYKGLKASGNIIVDDGTFDLNTADDAIHSNAVVTINNGTFTLASGDDGIHADTDLLINKGKITVSHSYEGLEGATVTINDGDISVNASDDGINAAGGSSGEEEQEGQFGADSFGEPGGGQPGGGGDSTKFIEINGGTTYVNADGDGIDSNGDVRMTAGTLIVNGPTDDGNGALDYDGTFTMDGGIFAASGSSGMAMSTSDASSQAALSLYFDDTQKAGTLVNLKNAAGNTIMSFAPEKDFSHIAISSPDLKVGETVTLSTGGKDSGTTKNGLYSKGSYSDGTELTKISINNILTSVDQSGTEVTGNQMGEGPGGQPPR</sequence>
<dbReference type="OrthoDB" id="9812829at2"/>
<reference evidence="4" key="1">
    <citation type="submission" date="2016-09" db="EMBL/GenBank/DDBJ databases">
        <authorList>
            <person name="Gulvik C.A."/>
        </authorList>
    </citation>
    <scope>NUCLEOTIDE SEQUENCE [LARGE SCALE GENOMIC DNA]</scope>
    <source>
        <strain evidence="4">DSM 23328</strain>
    </source>
</reference>
<comment type="caution">
    <text evidence="3">The sequence shown here is derived from an EMBL/GenBank/DDBJ whole genome shotgun (WGS) entry which is preliminary data.</text>
</comment>
<proteinExistence type="predicted"/>
<name>A0A1E5GLW0_9ENTE</name>
<dbReference type="AlphaFoldDB" id="A0A1E5GLW0"/>
<feature type="chain" id="PRO_5009177575" description="Carbohydrate-binding domain-containing protein" evidence="2">
    <location>
        <begin position="25"/>
        <end position="624"/>
    </location>
</feature>
<feature type="signal peptide" evidence="2">
    <location>
        <begin position="1"/>
        <end position="24"/>
    </location>
</feature>
<protein>
    <recommendedName>
        <fullName evidence="5">Carbohydrate-binding domain-containing protein</fullName>
    </recommendedName>
</protein>
<dbReference type="RefSeq" id="WP_069644746.1">
    <property type="nucleotide sequence ID" value="NZ_MIJZ01000001.1"/>
</dbReference>
<evidence type="ECO:0000313" key="3">
    <source>
        <dbReference type="EMBL" id="OEG13686.1"/>
    </source>
</evidence>
<organism evidence="3 4">
    <name type="scientific">Enterococcus ureasiticus</name>
    <dbReference type="NCBI Taxonomy" id="903984"/>
    <lineage>
        <taxon>Bacteria</taxon>
        <taxon>Bacillati</taxon>
        <taxon>Bacillota</taxon>
        <taxon>Bacilli</taxon>
        <taxon>Lactobacillales</taxon>
        <taxon>Enterococcaceae</taxon>
        <taxon>Enterococcus</taxon>
    </lineage>
</organism>
<feature type="region of interest" description="Disordered" evidence="1">
    <location>
        <begin position="395"/>
        <end position="434"/>
    </location>
</feature>
<dbReference type="PROSITE" id="PS51257">
    <property type="entry name" value="PROKAR_LIPOPROTEIN"/>
    <property type="match status" value="1"/>
</dbReference>
<accession>A0A1E5GLW0</accession>
<evidence type="ECO:0008006" key="5">
    <source>
        <dbReference type="Google" id="ProtNLM"/>
    </source>
</evidence>
<dbReference type="InterPro" id="IPR025584">
    <property type="entry name" value="Cthe_2159"/>
</dbReference>
<keyword evidence="4" id="KW-1185">Reference proteome</keyword>
<dbReference type="Pfam" id="PF14262">
    <property type="entry name" value="Cthe_2159"/>
    <property type="match status" value="1"/>
</dbReference>
<keyword evidence="2" id="KW-0732">Signal</keyword>
<dbReference type="Proteomes" id="UP000094068">
    <property type="component" value="Unassembled WGS sequence"/>
</dbReference>
<evidence type="ECO:0000313" key="4">
    <source>
        <dbReference type="Proteomes" id="UP000094068"/>
    </source>
</evidence>
<gene>
    <name evidence="3" type="ORF">BCR21_01470</name>
</gene>
<dbReference type="STRING" id="903984.BCR21_01470"/>
<feature type="region of interest" description="Disordered" evidence="1">
    <location>
        <begin position="603"/>
        <end position="624"/>
    </location>
</feature>
<feature type="compositionally biased region" description="Gly residues" evidence="1">
    <location>
        <begin position="421"/>
        <end position="432"/>
    </location>
</feature>